<dbReference type="GO" id="GO:0004479">
    <property type="term" value="F:methionyl-tRNA formyltransferase activity"/>
    <property type="evidence" value="ECO:0007669"/>
    <property type="project" value="UniProtKB-EC"/>
</dbReference>
<evidence type="ECO:0000313" key="8">
    <source>
        <dbReference type="Proteomes" id="UP001050691"/>
    </source>
</evidence>
<dbReference type="SUPFAM" id="SSF100950">
    <property type="entry name" value="NagB/RpiA/CoA transferase-like"/>
    <property type="match status" value="1"/>
</dbReference>
<comment type="similarity">
    <text evidence="1">Belongs to the Fmt family.</text>
</comment>
<dbReference type="Pfam" id="PF01812">
    <property type="entry name" value="5-FTHF_cyc-lig"/>
    <property type="match status" value="1"/>
</dbReference>
<protein>
    <recommendedName>
        <fullName evidence="2">methionyl-tRNA formyltransferase</fullName>
        <ecNumber evidence="2">2.1.2.9</ecNumber>
    </recommendedName>
</protein>
<gene>
    <name evidence="7" type="ORF">Clacol_009164</name>
</gene>
<sequence>MDAASPPLDLILMPGLAFDKALSRLGHGKGYYDRFISTYSIALSQSQKNCGPTKMPALYALSLTEQILPLSALPTADHDWPLDDLWNECWVVTNPDAKIGRRGKTISPSPLKVLAQALKLPNATVPPKDIGLRNWEVPLPFQNETSGPNVLVTASFGRIIPASILRLFRKEHRLNVHPSLLPLYRGPAPIQHAIADGASTTGVTISTINPFKYGVDAGDIWNAQTMEIPLNTTFDTFSQTLADVGGKLLLDTLRSMSTGTARSIKQNDSKATSAPFVKRDFMEIDWNSWDACKLDRRHRAASHQYALRALLPYGPTLQLQQLSIHLGSQHKKLSEPGDAIFDLTSQSIIIQCANKTQVSVTHLQQENKRVLSALDFWNGIRPEGLHNGILKLGSILGK</sequence>
<dbReference type="Pfam" id="PF00551">
    <property type="entry name" value="Formyl_trans_N"/>
    <property type="match status" value="1"/>
</dbReference>
<dbReference type="EMBL" id="BPWL01000010">
    <property type="protein sequence ID" value="GJJ14894.1"/>
    <property type="molecule type" value="Genomic_DNA"/>
</dbReference>
<dbReference type="InterPro" id="IPR002698">
    <property type="entry name" value="FTHF_cligase"/>
</dbReference>
<evidence type="ECO:0000259" key="5">
    <source>
        <dbReference type="Pfam" id="PF00551"/>
    </source>
</evidence>
<dbReference type="Gene3D" id="3.10.25.10">
    <property type="entry name" value="Formyl transferase, C-terminal domain"/>
    <property type="match status" value="1"/>
</dbReference>
<dbReference type="InterPro" id="IPR041711">
    <property type="entry name" value="Met-tRNA-FMT_N"/>
</dbReference>
<accession>A0AAV5AJS9</accession>
<feature type="domain" description="Formyl transferase N-terminal" evidence="5">
    <location>
        <begin position="90"/>
        <end position="252"/>
    </location>
</feature>
<evidence type="ECO:0000313" key="7">
    <source>
        <dbReference type="EMBL" id="GJJ14894.1"/>
    </source>
</evidence>
<dbReference type="InterPro" id="IPR024185">
    <property type="entry name" value="FTHF_cligase-like_sf"/>
</dbReference>
<evidence type="ECO:0000259" key="6">
    <source>
        <dbReference type="Pfam" id="PF02911"/>
    </source>
</evidence>
<dbReference type="PANTHER" id="PTHR11138:SF5">
    <property type="entry name" value="METHIONYL-TRNA FORMYLTRANSFERASE, MITOCHONDRIAL"/>
    <property type="match status" value="1"/>
</dbReference>
<dbReference type="SUPFAM" id="SSF50486">
    <property type="entry name" value="FMT C-terminal domain-like"/>
    <property type="match status" value="1"/>
</dbReference>
<dbReference type="InterPro" id="IPR005793">
    <property type="entry name" value="Formyl_trans_C"/>
</dbReference>
<keyword evidence="4" id="KW-0648">Protein biosynthesis</keyword>
<evidence type="ECO:0000256" key="3">
    <source>
        <dbReference type="ARBA" id="ARBA00022679"/>
    </source>
</evidence>
<dbReference type="GO" id="GO:0005739">
    <property type="term" value="C:mitochondrion"/>
    <property type="evidence" value="ECO:0007669"/>
    <property type="project" value="TreeGrafter"/>
</dbReference>
<name>A0AAV5AJS9_9AGAM</name>
<dbReference type="Gene3D" id="3.40.50.10420">
    <property type="entry name" value="NagB/RpiA/CoA transferase-like"/>
    <property type="match status" value="1"/>
</dbReference>
<dbReference type="InterPro" id="IPR036477">
    <property type="entry name" value="Formyl_transf_N_sf"/>
</dbReference>
<dbReference type="InterPro" id="IPR002376">
    <property type="entry name" value="Formyl_transf_N"/>
</dbReference>
<dbReference type="EC" id="2.1.2.9" evidence="2"/>
<dbReference type="InterPro" id="IPR037022">
    <property type="entry name" value="Formyl_trans_C_sf"/>
</dbReference>
<dbReference type="InterPro" id="IPR011034">
    <property type="entry name" value="Formyl_transferase-like_C_sf"/>
</dbReference>
<dbReference type="AlphaFoldDB" id="A0AAV5AJS9"/>
<keyword evidence="3" id="KW-0808">Transferase</keyword>
<dbReference type="Gene3D" id="3.40.50.170">
    <property type="entry name" value="Formyl transferase, N-terminal domain"/>
    <property type="match status" value="1"/>
</dbReference>
<evidence type="ECO:0000256" key="2">
    <source>
        <dbReference type="ARBA" id="ARBA00012261"/>
    </source>
</evidence>
<organism evidence="7 8">
    <name type="scientific">Clathrus columnatus</name>
    <dbReference type="NCBI Taxonomy" id="1419009"/>
    <lineage>
        <taxon>Eukaryota</taxon>
        <taxon>Fungi</taxon>
        <taxon>Dikarya</taxon>
        <taxon>Basidiomycota</taxon>
        <taxon>Agaricomycotina</taxon>
        <taxon>Agaricomycetes</taxon>
        <taxon>Phallomycetidae</taxon>
        <taxon>Phallales</taxon>
        <taxon>Clathraceae</taxon>
        <taxon>Clathrus</taxon>
    </lineage>
</organism>
<dbReference type="Proteomes" id="UP001050691">
    <property type="component" value="Unassembled WGS sequence"/>
</dbReference>
<dbReference type="SUPFAM" id="SSF53328">
    <property type="entry name" value="Formyltransferase"/>
    <property type="match status" value="1"/>
</dbReference>
<feature type="domain" description="Formyl transferase C-terminal" evidence="6">
    <location>
        <begin position="279"/>
        <end position="380"/>
    </location>
</feature>
<proteinExistence type="inferred from homology"/>
<evidence type="ECO:0000256" key="4">
    <source>
        <dbReference type="ARBA" id="ARBA00022917"/>
    </source>
</evidence>
<dbReference type="PANTHER" id="PTHR11138">
    <property type="entry name" value="METHIONYL-TRNA FORMYLTRANSFERASE"/>
    <property type="match status" value="1"/>
</dbReference>
<reference evidence="7" key="1">
    <citation type="submission" date="2021-10" db="EMBL/GenBank/DDBJ databases">
        <title>De novo Genome Assembly of Clathrus columnatus (Basidiomycota, Fungi) Using Illumina and Nanopore Sequence Data.</title>
        <authorList>
            <person name="Ogiso-Tanaka E."/>
            <person name="Itagaki H."/>
            <person name="Hosoya T."/>
            <person name="Hosaka K."/>
        </authorList>
    </citation>
    <scope>NUCLEOTIDE SEQUENCE</scope>
    <source>
        <strain evidence="7">MO-923</strain>
    </source>
</reference>
<evidence type="ECO:0000256" key="1">
    <source>
        <dbReference type="ARBA" id="ARBA00010699"/>
    </source>
</evidence>
<dbReference type="InterPro" id="IPR037171">
    <property type="entry name" value="NagB/RpiA_transferase-like"/>
</dbReference>
<dbReference type="CDD" id="cd08646">
    <property type="entry name" value="FMT_core_Met-tRNA-FMT_N"/>
    <property type="match status" value="1"/>
</dbReference>
<keyword evidence="8" id="KW-1185">Reference proteome</keyword>
<comment type="caution">
    <text evidence="7">The sequence shown here is derived from an EMBL/GenBank/DDBJ whole genome shotgun (WGS) entry which is preliminary data.</text>
</comment>
<dbReference type="Pfam" id="PF02911">
    <property type="entry name" value="Formyl_trans_C"/>
    <property type="match status" value="1"/>
</dbReference>